<dbReference type="RefSeq" id="WP_303276181.1">
    <property type="nucleotide sequence ID" value="NZ_JAUOEK010000033.1"/>
</dbReference>
<dbReference type="EMBL" id="JAUOEK010000033">
    <property type="protein sequence ID" value="MDO5968500.1"/>
    <property type="molecule type" value="Genomic_DNA"/>
</dbReference>
<comment type="caution">
    <text evidence="2">The sequence shown here is derived from an EMBL/GenBank/DDBJ whole genome shotgun (WGS) entry which is preliminary data.</text>
</comment>
<evidence type="ECO:0000313" key="3">
    <source>
        <dbReference type="Proteomes" id="UP001176883"/>
    </source>
</evidence>
<dbReference type="InterPro" id="IPR010131">
    <property type="entry name" value="MdtP/NodT-like"/>
</dbReference>
<sequence length="124" mass="13631">MLGRVPGVIERSSLEKQTAYSDLKIGLPASLLRNRPDIQEAEMAFRAAFEDVNLTKTYFYPSLTITANGGLSSLSLTNFFDNSVFYNLVGGLTQPIFANGENKARIKNFLKRTILEAVPIAIGT</sequence>
<protein>
    <submittedName>
        <fullName evidence="2">TolC family protein</fullName>
    </submittedName>
</protein>
<gene>
    <name evidence="2" type="ORF">Q4Q35_01650</name>
</gene>
<dbReference type="Pfam" id="PF02321">
    <property type="entry name" value="OEP"/>
    <property type="match status" value="1"/>
</dbReference>
<evidence type="ECO:0000256" key="1">
    <source>
        <dbReference type="ARBA" id="ARBA00007613"/>
    </source>
</evidence>
<evidence type="ECO:0000313" key="2">
    <source>
        <dbReference type="EMBL" id="MDO5968500.1"/>
    </source>
</evidence>
<reference evidence="2" key="1">
    <citation type="submission" date="2023-07" db="EMBL/GenBank/DDBJ databases">
        <title>Two novel species in the genus Flavivirga.</title>
        <authorList>
            <person name="Kwon K."/>
        </authorList>
    </citation>
    <scope>NUCLEOTIDE SEQUENCE</scope>
    <source>
        <strain evidence="2">KCTC 52353</strain>
    </source>
</reference>
<keyword evidence="3" id="KW-1185">Reference proteome</keyword>
<dbReference type="Gene3D" id="2.20.200.10">
    <property type="entry name" value="Outer membrane efflux proteins (OEP)"/>
    <property type="match status" value="1"/>
</dbReference>
<proteinExistence type="inferred from homology"/>
<name>A0ABT8W5V7_9FLAO</name>
<dbReference type="InterPro" id="IPR003423">
    <property type="entry name" value="OMP_efflux"/>
</dbReference>
<dbReference type="Gene3D" id="1.20.1600.10">
    <property type="entry name" value="Outer membrane efflux proteins (OEP)"/>
    <property type="match status" value="1"/>
</dbReference>
<dbReference type="Proteomes" id="UP001176883">
    <property type="component" value="Unassembled WGS sequence"/>
</dbReference>
<dbReference type="PANTHER" id="PTHR30203">
    <property type="entry name" value="OUTER MEMBRANE CATION EFFLUX PROTEIN"/>
    <property type="match status" value="1"/>
</dbReference>
<accession>A0ABT8W5V7</accession>
<comment type="similarity">
    <text evidence="1">Belongs to the outer membrane factor (OMF) (TC 1.B.17) family.</text>
</comment>
<dbReference type="SUPFAM" id="SSF56954">
    <property type="entry name" value="Outer membrane efflux proteins (OEP)"/>
    <property type="match status" value="1"/>
</dbReference>
<dbReference type="PANTHER" id="PTHR30203:SF33">
    <property type="entry name" value="BLR4455 PROTEIN"/>
    <property type="match status" value="1"/>
</dbReference>
<organism evidence="2 3">
    <name type="scientific">Flavivirga aquimarina</name>
    <dbReference type="NCBI Taxonomy" id="2027862"/>
    <lineage>
        <taxon>Bacteria</taxon>
        <taxon>Pseudomonadati</taxon>
        <taxon>Bacteroidota</taxon>
        <taxon>Flavobacteriia</taxon>
        <taxon>Flavobacteriales</taxon>
        <taxon>Flavobacteriaceae</taxon>
        <taxon>Flavivirga</taxon>
    </lineage>
</organism>